<dbReference type="EMBL" id="JBHSAO010000006">
    <property type="protein sequence ID" value="MFC4023690.1"/>
    <property type="molecule type" value="Genomic_DNA"/>
</dbReference>
<keyword evidence="6 8" id="KW-1133">Transmembrane helix</keyword>
<comment type="pathway">
    <text evidence="8">Quinol/quinone metabolism; menaquinone biosynthesis; menaquinol from 1,4-dihydroxy-2-naphthoate: step 1/2.</text>
</comment>
<evidence type="ECO:0000256" key="7">
    <source>
        <dbReference type="ARBA" id="ARBA00023136"/>
    </source>
</evidence>
<evidence type="ECO:0000256" key="3">
    <source>
        <dbReference type="ARBA" id="ARBA00022475"/>
    </source>
</evidence>
<evidence type="ECO:0000256" key="8">
    <source>
        <dbReference type="HAMAP-Rule" id="MF_01937"/>
    </source>
</evidence>
<dbReference type="InterPro" id="IPR000537">
    <property type="entry name" value="UbiA_prenyltransferase"/>
</dbReference>
<sequence>MQSSDNNTIKQALNERGGFHVWWRLLRPHTLTASFVPVFVGTMIAFNEGSIDWLLFLAMLVASILIQAATNMFNEYYDFVRGLDTDESVGIGGSIVRDGIAPKRIRNLAFGFYGISILLGIYICMTSSWWIAVIGLVCMAFGYLYTGGPLPISYTPFGELFSGVLMGTVIIGITYFIQTGTVTAEMVWISIPISIFIGSINLSNNIRDRDGDKIGGRKTIAVLIGRERSVTLLAFLMIIAYVITGILIIIGNLPLWSLITFFSAVKAREVIKKFRGKTEAIEMMPAMAATAKTNTIYGFLLGISLLLAAFI</sequence>
<dbReference type="Gene3D" id="1.10.357.140">
    <property type="entry name" value="UbiA prenyltransferase"/>
    <property type="match status" value="1"/>
</dbReference>
<dbReference type="InterPro" id="IPR004657">
    <property type="entry name" value="MenA"/>
</dbReference>
<reference evidence="11" key="1">
    <citation type="journal article" date="2019" name="Int. J. Syst. Evol. Microbiol.">
        <title>The Global Catalogue of Microorganisms (GCM) 10K type strain sequencing project: providing services to taxonomists for standard genome sequencing and annotation.</title>
        <authorList>
            <consortium name="The Broad Institute Genomics Platform"/>
            <consortium name="The Broad Institute Genome Sequencing Center for Infectious Disease"/>
            <person name="Wu L."/>
            <person name="Ma J."/>
        </authorList>
    </citation>
    <scope>NUCLEOTIDE SEQUENCE [LARGE SCALE GENOMIC DNA]</scope>
    <source>
        <strain evidence="11">IBRC-M 10703</strain>
    </source>
</reference>
<proteinExistence type="inferred from homology"/>
<keyword evidence="3 8" id="KW-1003">Cell membrane</keyword>
<dbReference type="EC" id="2.5.1.74" evidence="8 9"/>
<dbReference type="NCBIfam" id="TIGR00751">
    <property type="entry name" value="menA"/>
    <property type="match status" value="1"/>
</dbReference>
<keyword evidence="7 8" id="KW-0472">Membrane</keyword>
<dbReference type="Gene3D" id="1.20.120.1780">
    <property type="entry name" value="UbiA prenyltransferase"/>
    <property type="match status" value="1"/>
</dbReference>
<keyword evidence="11" id="KW-1185">Reference proteome</keyword>
<organism evidence="10 11">
    <name type="scientific">Oceanobacillus longus</name>
    <dbReference type="NCBI Taxonomy" id="930120"/>
    <lineage>
        <taxon>Bacteria</taxon>
        <taxon>Bacillati</taxon>
        <taxon>Bacillota</taxon>
        <taxon>Bacilli</taxon>
        <taxon>Bacillales</taxon>
        <taxon>Bacillaceae</taxon>
        <taxon>Oceanobacillus</taxon>
    </lineage>
</organism>
<accession>A0ABV8GUW9</accession>
<dbReference type="InterPro" id="IPR026046">
    <property type="entry name" value="UBIAD1"/>
</dbReference>
<dbReference type="PANTHER" id="PTHR13929:SF0">
    <property type="entry name" value="UBIA PRENYLTRANSFERASE DOMAIN-CONTAINING PROTEIN 1"/>
    <property type="match status" value="1"/>
</dbReference>
<dbReference type="Proteomes" id="UP001595772">
    <property type="component" value="Unassembled WGS sequence"/>
</dbReference>
<dbReference type="PANTHER" id="PTHR13929">
    <property type="entry name" value="1,4-DIHYDROXY-2-NAPHTHOATE OCTAPRENYLTRANSFERASE"/>
    <property type="match status" value="1"/>
</dbReference>
<evidence type="ECO:0000256" key="4">
    <source>
        <dbReference type="ARBA" id="ARBA00022679"/>
    </source>
</evidence>
<comment type="catalytic activity">
    <reaction evidence="8">
        <text>an all-trans-polyprenyl diphosphate + 1,4-dihydroxy-2-naphthoate + H(+) = a 2-demethylmenaquinol + CO2 + diphosphate</text>
        <dbReference type="Rhea" id="RHEA:26478"/>
        <dbReference type="Rhea" id="RHEA-COMP:9563"/>
        <dbReference type="Rhea" id="RHEA-COMP:9564"/>
        <dbReference type="ChEBI" id="CHEBI:11173"/>
        <dbReference type="ChEBI" id="CHEBI:15378"/>
        <dbReference type="ChEBI" id="CHEBI:16526"/>
        <dbReference type="ChEBI" id="CHEBI:33019"/>
        <dbReference type="ChEBI" id="CHEBI:55437"/>
        <dbReference type="ChEBI" id="CHEBI:58914"/>
        <dbReference type="EC" id="2.5.1.74"/>
    </reaction>
</comment>
<evidence type="ECO:0000256" key="5">
    <source>
        <dbReference type="ARBA" id="ARBA00022692"/>
    </source>
</evidence>
<feature type="transmembrane region" description="Helical" evidence="8">
    <location>
        <begin position="286"/>
        <end position="310"/>
    </location>
</feature>
<keyword evidence="5 8" id="KW-0812">Transmembrane</keyword>
<feature type="transmembrane region" description="Helical" evidence="8">
    <location>
        <begin position="129"/>
        <end position="145"/>
    </location>
</feature>
<dbReference type="PIRSF" id="PIRSF005355">
    <property type="entry name" value="UBIAD1"/>
    <property type="match status" value="1"/>
</dbReference>
<evidence type="ECO:0000313" key="11">
    <source>
        <dbReference type="Proteomes" id="UP001595772"/>
    </source>
</evidence>
<comment type="caution">
    <text evidence="10">The sequence shown here is derived from an EMBL/GenBank/DDBJ whole genome shotgun (WGS) entry which is preliminary data.</text>
</comment>
<feature type="transmembrane region" description="Helical" evidence="8">
    <location>
        <begin position="105"/>
        <end position="123"/>
    </location>
</feature>
<dbReference type="HAMAP" id="MF_01937">
    <property type="entry name" value="MenA_1"/>
    <property type="match status" value="1"/>
</dbReference>
<evidence type="ECO:0000256" key="9">
    <source>
        <dbReference type="NCBIfam" id="TIGR00751"/>
    </source>
</evidence>
<dbReference type="NCBIfam" id="NF004749">
    <property type="entry name" value="PRK06080.1-1"/>
    <property type="match status" value="1"/>
</dbReference>
<evidence type="ECO:0000256" key="2">
    <source>
        <dbReference type="ARBA" id="ARBA00022428"/>
    </source>
</evidence>
<comment type="function">
    <text evidence="8">Conversion of 1,4-dihydroxy-2-naphthoate (DHNA) to demethylmenaquinone (DMK).</text>
</comment>
<evidence type="ECO:0000313" key="10">
    <source>
        <dbReference type="EMBL" id="MFC4023690.1"/>
    </source>
</evidence>
<comment type="subcellular location">
    <subcellularLocation>
        <location evidence="8">Cell membrane</location>
        <topology evidence="8">Multi-pass membrane protein</topology>
    </subcellularLocation>
    <subcellularLocation>
        <location evidence="1">Membrane</location>
        <topology evidence="1">Multi-pass membrane protein</topology>
    </subcellularLocation>
</comment>
<protein>
    <recommendedName>
        <fullName evidence="8 9">1,4-dihydroxy-2-naphthoate octaprenyltransferase</fullName>
        <shortName evidence="8">DHNA-octaprenyltransferase</shortName>
        <ecNumber evidence="8 9">2.5.1.74</ecNumber>
    </recommendedName>
</protein>
<keyword evidence="4 8" id="KW-0808">Transferase</keyword>
<dbReference type="RefSeq" id="WP_379496195.1">
    <property type="nucleotide sequence ID" value="NZ_JBHSAO010000006.1"/>
</dbReference>
<dbReference type="GO" id="GO:0046428">
    <property type="term" value="F:1,4-dihydroxy-2-naphthoate polyprenyltransferase activity"/>
    <property type="evidence" value="ECO:0007669"/>
    <property type="project" value="UniProtKB-EC"/>
</dbReference>
<evidence type="ECO:0000256" key="6">
    <source>
        <dbReference type="ARBA" id="ARBA00022989"/>
    </source>
</evidence>
<feature type="transmembrane region" description="Helical" evidence="8">
    <location>
        <begin position="232"/>
        <end position="265"/>
    </location>
</feature>
<evidence type="ECO:0000256" key="1">
    <source>
        <dbReference type="ARBA" id="ARBA00004141"/>
    </source>
</evidence>
<feature type="transmembrane region" description="Helical" evidence="8">
    <location>
        <begin position="157"/>
        <end position="177"/>
    </location>
</feature>
<name>A0ABV8GUW9_9BACI</name>
<comment type="similarity">
    <text evidence="8">Belongs to the MenA family. Type 1 subfamily.</text>
</comment>
<dbReference type="Pfam" id="PF01040">
    <property type="entry name" value="UbiA"/>
    <property type="match status" value="1"/>
</dbReference>
<dbReference type="CDD" id="cd13962">
    <property type="entry name" value="PT_UbiA_UBIAD1"/>
    <property type="match status" value="1"/>
</dbReference>
<gene>
    <name evidence="8" type="primary">menA</name>
    <name evidence="10" type="ORF">ACFOUV_07790</name>
</gene>
<feature type="transmembrane region" description="Helical" evidence="8">
    <location>
        <begin position="53"/>
        <end position="73"/>
    </location>
</feature>
<feature type="transmembrane region" description="Helical" evidence="8">
    <location>
        <begin position="30"/>
        <end position="47"/>
    </location>
</feature>
<keyword evidence="2 8" id="KW-0474">Menaquinone biosynthesis</keyword>
<dbReference type="InterPro" id="IPR044878">
    <property type="entry name" value="UbiA_sf"/>
</dbReference>